<feature type="transmembrane region" description="Helical" evidence="13">
    <location>
        <begin position="159"/>
        <end position="179"/>
    </location>
</feature>
<evidence type="ECO:0000256" key="9">
    <source>
        <dbReference type="ARBA" id="ARBA00022840"/>
    </source>
</evidence>
<evidence type="ECO:0000256" key="8">
    <source>
        <dbReference type="ARBA" id="ARBA00022741"/>
    </source>
</evidence>
<comment type="caution">
    <text evidence="16">The sequence shown here is derived from an EMBL/GenBank/DDBJ whole genome shotgun (WGS) entry which is preliminary data.</text>
</comment>
<evidence type="ECO:0000259" key="15">
    <source>
        <dbReference type="PROSITE" id="PS50928"/>
    </source>
</evidence>
<dbReference type="InterPro" id="IPR000515">
    <property type="entry name" value="MetI-like"/>
</dbReference>
<evidence type="ECO:0000256" key="7">
    <source>
        <dbReference type="ARBA" id="ARBA00022692"/>
    </source>
</evidence>
<evidence type="ECO:0000256" key="6">
    <source>
        <dbReference type="ARBA" id="ARBA00022475"/>
    </source>
</evidence>
<dbReference type="InterPro" id="IPR003593">
    <property type="entry name" value="AAA+_ATPase"/>
</dbReference>
<dbReference type="SUPFAM" id="SSF161098">
    <property type="entry name" value="MetI-like"/>
    <property type="match status" value="1"/>
</dbReference>
<evidence type="ECO:0000313" key="16">
    <source>
        <dbReference type="EMBL" id="OEY97863.1"/>
    </source>
</evidence>
<protein>
    <submittedName>
        <fullName evidence="16">Amino acid ABC transporter permease/ATP-binding protein</fullName>
    </submittedName>
</protein>
<dbReference type="CDD" id="cd06261">
    <property type="entry name" value="TM_PBP2"/>
    <property type="match status" value="1"/>
</dbReference>
<evidence type="ECO:0000256" key="13">
    <source>
        <dbReference type="RuleBase" id="RU363032"/>
    </source>
</evidence>
<dbReference type="Pfam" id="PF00005">
    <property type="entry name" value="ABC_tran"/>
    <property type="match status" value="1"/>
</dbReference>
<evidence type="ECO:0000256" key="4">
    <source>
        <dbReference type="ARBA" id="ARBA00010072"/>
    </source>
</evidence>
<keyword evidence="11 13" id="KW-1133">Transmembrane helix</keyword>
<dbReference type="RefSeq" id="WP_070068617.1">
    <property type="nucleotide sequence ID" value="NZ_MKKK01000002.1"/>
</dbReference>
<dbReference type="EMBL" id="MKKK01000002">
    <property type="protein sequence ID" value="OEY97863.1"/>
    <property type="molecule type" value="Genomic_DNA"/>
</dbReference>
<keyword evidence="8" id="KW-0547">Nucleotide-binding</keyword>
<gene>
    <name evidence="16" type="ORF">BJI46_07275</name>
</gene>
<name>A0A1E7REY9_9GAMM</name>
<evidence type="ECO:0000256" key="2">
    <source>
        <dbReference type="ARBA" id="ARBA00004429"/>
    </source>
</evidence>
<evidence type="ECO:0000256" key="3">
    <source>
        <dbReference type="ARBA" id="ARBA00005417"/>
    </source>
</evidence>
<comment type="similarity">
    <text evidence="4">Belongs to the binding-protein-dependent transport system permease family. HisMQ subfamily.</text>
</comment>
<dbReference type="GO" id="GO:0022857">
    <property type="term" value="F:transmembrane transporter activity"/>
    <property type="evidence" value="ECO:0007669"/>
    <property type="project" value="InterPro"/>
</dbReference>
<dbReference type="PROSITE" id="PS50928">
    <property type="entry name" value="ABC_TM1"/>
    <property type="match status" value="1"/>
</dbReference>
<reference evidence="16 17" key="1">
    <citation type="submission" date="2016-09" db="EMBL/GenBank/DDBJ databases">
        <authorList>
            <person name="Capua I."/>
            <person name="De Benedictis P."/>
            <person name="Joannis T."/>
            <person name="Lombin L.H."/>
            <person name="Cattoli G."/>
        </authorList>
    </citation>
    <scope>NUCLEOTIDE SEQUENCE [LARGE SCALE GENOMIC DNA]</scope>
    <source>
        <strain evidence="16 17">ANC 4671</strain>
    </source>
</reference>
<dbReference type="PANTHER" id="PTHR43166">
    <property type="entry name" value="AMINO ACID IMPORT ATP-BINDING PROTEIN"/>
    <property type="match status" value="1"/>
</dbReference>
<accession>A0A1E7REY9</accession>
<comment type="similarity">
    <text evidence="3">Belongs to the ABC transporter superfamily.</text>
</comment>
<dbReference type="GO" id="GO:0043190">
    <property type="term" value="C:ATP-binding cassette (ABC) transporter complex"/>
    <property type="evidence" value="ECO:0007669"/>
    <property type="project" value="InterPro"/>
</dbReference>
<dbReference type="CDD" id="cd03262">
    <property type="entry name" value="ABC_HisP_GlnQ"/>
    <property type="match status" value="1"/>
</dbReference>
<keyword evidence="5 13" id="KW-0813">Transport</keyword>
<organism evidence="16 17">
    <name type="scientific">Acinetobacter qingfengensis</name>
    <dbReference type="NCBI Taxonomy" id="1262585"/>
    <lineage>
        <taxon>Bacteria</taxon>
        <taxon>Pseudomonadati</taxon>
        <taxon>Pseudomonadota</taxon>
        <taxon>Gammaproteobacteria</taxon>
        <taxon>Moraxellales</taxon>
        <taxon>Moraxellaceae</taxon>
        <taxon>Acinetobacter</taxon>
    </lineage>
</organism>
<dbReference type="SUPFAM" id="SSF52540">
    <property type="entry name" value="P-loop containing nucleoside triphosphate hydrolases"/>
    <property type="match status" value="1"/>
</dbReference>
<proteinExistence type="inferred from homology"/>
<evidence type="ECO:0000256" key="1">
    <source>
        <dbReference type="ARBA" id="ARBA00004417"/>
    </source>
</evidence>
<evidence type="ECO:0000256" key="12">
    <source>
        <dbReference type="ARBA" id="ARBA00023136"/>
    </source>
</evidence>
<feature type="transmembrane region" description="Helical" evidence="13">
    <location>
        <begin position="199"/>
        <end position="216"/>
    </location>
</feature>
<dbReference type="GO" id="GO:0006865">
    <property type="term" value="P:amino acid transport"/>
    <property type="evidence" value="ECO:0007669"/>
    <property type="project" value="UniProtKB-KW"/>
</dbReference>
<dbReference type="GO" id="GO:0005524">
    <property type="term" value="F:ATP binding"/>
    <property type="evidence" value="ECO:0007669"/>
    <property type="project" value="UniProtKB-KW"/>
</dbReference>
<keyword evidence="17" id="KW-1185">Reference proteome</keyword>
<dbReference type="PANTHER" id="PTHR43166:SF9">
    <property type="entry name" value="GLUTAMATE_ASPARTATE IMPORT ATP-BINDING PROTEIN GLTL"/>
    <property type="match status" value="1"/>
</dbReference>
<dbReference type="PROSITE" id="PS50893">
    <property type="entry name" value="ABC_TRANSPORTER_2"/>
    <property type="match status" value="1"/>
</dbReference>
<keyword evidence="12 13" id="KW-0472">Membrane</keyword>
<evidence type="ECO:0000256" key="10">
    <source>
        <dbReference type="ARBA" id="ARBA00022970"/>
    </source>
</evidence>
<dbReference type="SMART" id="SM00382">
    <property type="entry name" value="AAA"/>
    <property type="match status" value="1"/>
</dbReference>
<evidence type="ECO:0000313" key="17">
    <source>
        <dbReference type="Proteomes" id="UP000185895"/>
    </source>
</evidence>
<keyword evidence="7 13" id="KW-0812">Transmembrane</keyword>
<evidence type="ECO:0000259" key="14">
    <source>
        <dbReference type="PROSITE" id="PS50893"/>
    </source>
</evidence>
<dbReference type="STRING" id="1262585.BJI46_07275"/>
<dbReference type="AlphaFoldDB" id="A0A1E7REY9"/>
<dbReference type="Pfam" id="PF00528">
    <property type="entry name" value="BPD_transp_1"/>
    <property type="match status" value="1"/>
</dbReference>
<evidence type="ECO:0000256" key="5">
    <source>
        <dbReference type="ARBA" id="ARBA00022448"/>
    </source>
</evidence>
<dbReference type="Proteomes" id="UP000185895">
    <property type="component" value="Unassembled WGS sequence"/>
</dbReference>
<dbReference type="PROSITE" id="PS00211">
    <property type="entry name" value="ABC_TRANSPORTER_1"/>
    <property type="match status" value="1"/>
</dbReference>
<dbReference type="InterPro" id="IPR010065">
    <property type="entry name" value="AA_ABC_transptr_permease_3TM"/>
</dbReference>
<evidence type="ECO:0000256" key="11">
    <source>
        <dbReference type="ARBA" id="ARBA00022989"/>
    </source>
</evidence>
<dbReference type="InterPro" id="IPR017871">
    <property type="entry name" value="ABC_transporter-like_CS"/>
</dbReference>
<dbReference type="NCBIfam" id="TIGR01726">
    <property type="entry name" value="HEQRo_perm_3TM"/>
    <property type="match status" value="1"/>
</dbReference>
<dbReference type="InterPro" id="IPR050086">
    <property type="entry name" value="MetN_ABC_transporter-like"/>
</dbReference>
<dbReference type="GO" id="GO:0016887">
    <property type="term" value="F:ATP hydrolysis activity"/>
    <property type="evidence" value="ECO:0007669"/>
    <property type="project" value="InterPro"/>
</dbReference>
<dbReference type="Gene3D" id="1.10.3720.10">
    <property type="entry name" value="MetI-like"/>
    <property type="match status" value="1"/>
</dbReference>
<feature type="domain" description="ABC transporter" evidence="14">
    <location>
        <begin position="261"/>
        <end position="501"/>
    </location>
</feature>
<comment type="subcellular location">
    <subcellularLocation>
        <location evidence="2">Cell inner membrane</location>
        <topology evidence="2">Multi-pass membrane protein</topology>
    </subcellularLocation>
    <subcellularLocation>
        <location evidence="1">Cell inner membrane</location>
        <topology evidence="1">Peripheral membrane protein</topology>
    </subcellularLocation>
    <subcellularLocation>
        <location evidence="13">Cell membrane</location>
        <topology evidence="13">Multi-pass membrane protein</topology>
    </subcellularLocation>
</comment>
<dbReference type="InterPro" id="IPR027417">
    <property type="entry name" value="P-loop_NTPase"/>
</dbReference>
<feature type="domain" description="ABC transmembrane type-1" evidence="15">
    <location>
        <begin position="21"/>
        <end position="213"/>
    </location>
</feature>
<dbReference type="InterPro" id="IPR003439">
    <property type="entry name" value="ABC_transporter-like_ATP-bd"/>
</dbReference>
<keyword evidence="9 16" id="KW-0067">ATP-binding</keyword>
<dbReference type="OrthoDB" id="6049702at2"/>
<dbReference type="InterPro" id="IPR035906">
    <property type="entry name" value="MetI-like_sf"/>
</dbReference>
<feature type="transmembrane region" description="Helical" evidence="13">
    <location>
        <begin position="20"/>
        <end position="45"/>
    </location>
</feature>
<dbReference type="Gene3D" id="3.40.50.300">
    <property type="entry name" value="P-loop containing nucleotide triphosphate hydrolases"/>
    <property type="match status" value="1"/>
</dbReference>
<keyword evidence="10" id="KW-0029">Amino-acid transport</keyword>
<sequence>MEFNWTYAFSLLTNHDFWNATLTVIELSVLVWILGIVFGFVLALAKQSRFKVISTSSSLYIWFFRSLPLLVLLVFIFNLPQIYPSSSVLLASPFISGLLAMTLSEAAYIAEIHRGGLNSITKGQIEAGKALGLKYTGIQRLIVIPQALRIALPTLGNEYVTIVKLTSLVSVISLTEILLVGQRLYTQNFLVMETMLAVAFYYVLIVTVFGWLMSWIEKRMDVTRKNLGLLREDDPILADISSASISKRKQIVAEQQGQYALEAIDIHKSYGDHDVLKGINLNVKWGEVISIIGPSGSGKTTFIRTLNGLEKLNRGTVNLLGHPFLKDQNLTDDSASYKSQIIHVGMVFQSFNLFPHKTILENVMLAPQYHRLDTSLANKVTALAMLEKVGMKQHANKYPHQLSGGQQQRVAIARALAMHPSVILFDEPTSALDPELVNEVLKVIEELADEGLTMIIVTHEMNFAFKVSDRVVFMENGYVVADDSPEKLLQSENSRLQNFIQKH</sequence>
<feature type="transmembrane region" description="Helical" evidence="13">
    <location>
        <begin position="57"/>
        <end position="77"/>
    </location>
</feature>
<keyword evidence="6" id="KW-1003">Cell membrane</keyword>